<name>A0A8H4QS83_9AGAR</name>
<reference evidence="3 4" key="1">
    <citation type="submission" date="2019-12" db="EMBL/GenBank/DDBJ databases">
        <authorList>
            <person name="Floudas D."/>
            <person name="Bentzer J."/>
            <person name="Ahren D."/>
            <person name="Johansson T."/>
            <person name="Persson P."/>
            <person name="Tunlid A."/>
        </authorList>
    </citation>
    <scope>NUCLEOTIDE SEQUENCE [LARGE SCALE GENOMIC DNA]</scope>
    <source>
        <strain evidence="3 4">CBS 102.39</strain>
    </source>
</reference>
<sequence length="1093" mass="120679">MQESPNLSHILSTSYTTPHCLFKEQTIHVHLPHYMFTAVSSLLSTVAEIFCARTFDNMSDGNQKTTTVEAQEMRSVPHMRLGELLEIPPPGTPRINRRIPITTVVPFNTPSPTPSGSLETVSECQSYVIQRVEAICTLGGPASPRASGSFNLSLVSDTSESDEEGTMAGSYDSMVFHHSVTPQHASIPNSSRGLGLGISGLSPDNEDVLFDGLGLVHNSRHLDNSLKRGCGFEGEPSESKYTFPSEDCSSNVSEIMLQEILLTFTEDPFHRHLAQSSPSRESKREGQADQPVSELTPRLACCSNEAHASAHGHGRTRHFSLPTISSQLKRASSKGSRVLPSSHFLIHTENKGRTLTMGKKSTNAAAKAAKKEKAALKVERKETKKVLKSKTGGASPGGSAAGKGKGKSKSKKADDSDSDDDLEGILEKMKKEWEEAHTVTEELVEGPPSRRANATLTACPSGNHLWCIGGEFFSEDGKAYFYNDVFRYSPDKDEWRKFVSPTCPGPRSAHAVVASPAGGGKLFLFGGEFSSLHQNSFHHYRDFWCFDIPTHSWDRIDTKIRPTARSGHRMAVWKHYIILFGGFYDPGITRVQVDSCGIQRYGSSTFRVSSYTFRSPFTLLLILIFLSEGGYCKEYMKGKRPVGIMLDDTWLLNISFPSEDSPSTTTSKPSGTSRTRASSSKSGGVTPIFKWEKRKRPSDAYAPCQRSGCTMALWPARNMGVLFGGVTDEDTSEERLDSVFWNDLYGYQLTGKGKWISMTLKKPKAKGGKRGAKKKQQHNKDKDEDEKWNLATRKGEGDDGEESDDQAGNVKDKGKTVSVTGADEGAVDVDDPLSTTPLPRYNAMLAVLRNTLYIYGGIYERGSREYTLDDFYALQLDKMEVYQCLKKSDVVIPEGEEESSSDEDEDDEDEDGDDSGEDMDDEDGETLVDEEEMRIVMEKDEDGNVVRLEKVVEDLAEDLDDVLLAGEETKVPDEDEQSDLRAKATAFMGVSKDTTRSAEDVQSTPLPGETLAMFYARSREYWTQKAVENSGNRGKQLRRDGFALAEERYAAYKPMLEEVEKILQEAGLDEEEMRRGAAGGPALPGSGTSRNRR</sequence>
<feature type="region of interest" description="Disordered" evidence="1">
    <location>
        <begin position="659"/>
        <end position="685"/>
    </location>
</feature>
<evidence type="ECO:0000313" key="3">
    <source>
        <dbReference type="EMBL" id="KAF4615918.1"/>
    </source>
</evidence>
<feature type="compositionally biased region" description="Basic residues" evidence="1">
    <location>
        <begin position="761"/>
        <end position="777"/>
    </location>
</feature>
<evidence type="ECO:0000313" key="4">
    <source>
        <dbReference type="Proteomes" id="UP000521872"/>
    </source>
</evidence>
<feature type="compositionally biased region" description="Basic and acidic residues" evidence="1">
    <location>
        <begin position="778"/>
        <end position="797"/>
    </location>
</feature>
<protein>
    <recommendedName>
        <fullName evidence="2">DUF4110 domain-containing protein</fullName>
    </recommendedName>
</protein>
<dbReference type="InterPro" id="IPR052588">
    <property type="entry name" value="Kelch_domain_protein"/>
</dbReference>
<dbReference type="InterPro" id="IPR015915">
    <property type="entry name" value="Kelch-typ_b-propeller"/>
</dbReference>
<dbReference type="Pfam" id="PF13422">
    <property type="entry name" value="DUF4110"/>
    <property type="match status" value="1"/>
</dbReference>
<dbReference type="InterPro" id="IPR025183">
    <property type="entry name" value="DUF4110"/>
</dbReference>
<dbReference type="Pfam" id="PF24681">
    <property type="entry name" value="Kelch_KLHDC2_KLHL20_DRC7"/>
    <property type="match status" value="1"/>
</dbReference>
<dbReference type="PANTHER" id="PTHR46063">
    <property type="entry name" value="KELCH DOMAIN-CONTAINING PROTEIN"/>
    <property type="match status" value="1"/>
</dbReference>
<proteinExistence type="predicted"/>
<dbReference type="EMBL" id="JAACJL010000032">
    <property type="protein sequence ID" value="KAF4615918.1"/>
    <property type="molecule type" value="Genomic_DNA"/>
</dbReference>
<feature type="region of interest" description="Disordered" evidence="1">
    <location>
        <begin position="327"/>
        <end position="421"/>
    </location>
</feature>
<keyword evidence="4" id="KW-1185">Reference proteome</keyword>
<feature type="region of interest" description="Disordered" evidence="1">
    <location>
        <begin position="272"/>
        <end position="295"/>
    </location>
</feature>
<comment type="caution">
    <text evidence="3">The sequence shown here is derived from an EMBL/GenBank/DDBJ whole genome shotgun (WGS) entry which is preliminary data.</text>
</comment>
<dbReference type="Gene3D" id="2.120.10.80">
    <property type="entry name" value="Kelch-type beta propeller"/>
    <property type="match status" value="2"/>
</dbReference>
<feature type="compositionally biased region" description="Low complexity" evidence="1">
    <location>
        <begin position="659"/>
        <end position="675"/>
    </location>
</feature>
<dbReference type="AlphaFoldDB" id="A0A8H4QS83"/>
<evidence type="ECO:0000259" key="2">
    <source>
        <dbReference type="Pfam" id="PF13422"/>
    </source>
</evidence>
<gene>
    <name evidence="3" type="ORF">D9613_011284</name>
</gene>
<feature type="domain" description="DUF4110" evidence="2">
    <location>
        <begin position="998"/>
        <end position="1070"/>
    </location>
</feature>
<dbReference type="Proteomes" id="UP000521872">
    <property type="component" value="Unassembled WGS sequence"/>
</dbReference>
<dbReference type="SUPFAM" id="SSF117281">
    <property type="entry name" value="Kelch motif"/>
    <property type="match status" value="1"/>
</dbReference>
<feature type="region of interest" description="Disordered" evidence="1">
    <location>
        <begin position="890"/>
        <end position="928"/>
    </location>
</feature>
<evidence type="ECO:0000256" key="1">
    <source>
        <dbReference type="SAM" id="MobiDB-lite"/>
    </source>
</evidence>
<accession>A0A8H4QS83</accession>
<dbReference type="PANTHER" id="PTHR46063:SF1">
    <property type="entry name" value="KELCH DOMAIN-CONTAINING PROTEIN 4"/>
    <property type="match status" value="1"/>
</dbReference>
<feature type="region of interest" description="Disordered" evidence="1">
    <location>
        <begin position="1070"/>
        <end position="1093"/>
    </location>
</feature>
<feature type="region of interest" description="Disordered" evidence="1">
    <location>
        <begin position="761"/>
        <end position="835"/>
    </location>
</feature>
<feature type="compositionally biased region" description="Gly residues" evidence="1">
    <location>
        <begin position="394"/>
        <end position="403"/>
    </location>
</feature>
<feature type="compositionally biased region" description="Acidic residues" evidence="1">
    <location>
        <begin position="894"/>
        <end position="928"/>
    </location>
</feature>
<feature type="compositionally biased region" description="Basic and acidic residues" evidence="1">
    <location>
        <begin position="369"/>
        <end position="385"/>
    </location>
</feature>
<organism evidence="3 4">
    <name type="scientific">Agrocybe pediades</name>
    <dbReference type="NCBI Taxonomy" id="84607"/>
    <lineage>
        <taxon>Eukaryota</taxon>
        <taxon>Fungi</taxon>
        <taxon>Dikarya</taxon>
        <taxon>Basidiomycota</taxon>
        <taxon>Agaricomycotina</taxon>
        <taxon>Agaricomycetes</taxon>
        <taxon>Agaricomycetidae</taxon>
        <taxon>Agaricales</taxon>
        <taxon>Agaricineae</taxon>
        <taxon>Strophariaceae</taxon>
        <taxon>Agrocybe</taxon>
    </lineage>
</organism>